<comment type="catalytic activity">
    <reaction evidence="3">
        <text>ATP + H2O = ADP + phosphate + H(+)</text>
        <dbReference type="Rhea" id="RHEA:13065"/>
        <dbReference type="ChEBI" id="CHEBI:15377"/>
        <dbReference type="ChEBI" id="CHEBI:15378"/>
        <dbReference type="ChEBI" id="CHEBI:30616"/>
        <dbReference type="ChEBI" id="CHEBI:43474"/>
        <dbReference type="ChEBI" id="CHEBI:456216"/>
        <dbReference type="EC" id="5.6.2.3"/>
    </reaction>
</comment>
<dbReference type="AlphaFoldDB" id="A0AB73SYZ0"/>
<dbReference type="HAMAP" id="MF_01488">
    <property type="entry name" value="RecD2"/>
    <property type="match status" value="1"/>
</dbReference>
<evidence type="ECO:0000256" key="3">
    <source>
        <dbReference type="HAMAP-Rule" id="MF_01488"/>
    </source>
</evidence>
<dbReference type="GO" id="GO:0017116">
    <property type="term" value="F:single-stranded DNA helicase activity"/>
    <property type="evidence" value="ECO:0007669"/>
    <property type="project" value="TreeGrafter"/>
</dbReference>
<keyword evidence="3" id="KW-0238">DNA-binding</keyword>
<dbReference type="GO" id="GO:0009338">
    <property type="term" value="C:exodeoxyribonuclease V complex"/>
    <property type="evidence" value="ECO:0007669"/>
    <property type="project" value="TreeGrafter"/>
</dbReference>
<dbReference type="InterPro" id="IPR041451">
    <property type="entry name" value="RecD2_SH13"/>
</dbReference>
<dbReference type="CDD" id="cd18809">
    <property type="entry name" value="SF1_C_RecD"/>
    <property type="match status" value="1"/>
</dbReference>
<dbReference type="Gene3D" id="1.10.10.2220">
    <property type="match status" value="1"/>
</dbReference>
<dbReference type="Pfam" id="PF13538">
    <property type="entry name" value="UvrD_C_2"/>
    <property type="match status" value="1"/>
</dbReference>
<feature type="binding site" evidence="3">
    <location>
        <begin position="356"/>
        <end position="360"/>
    </location>
    <ligand>
        <name>ATP</name>
        <dbReference type="ChEBI" id="CHEBI:30616"/>
    </ligand>
</feature>
<dbReference type="GO" id="GO:0005524">
    <property type="term" value="F:ATP binding"/>
    <property type="evidence" value="ECO:0007669"/>
    <property type="project" value="UniProtKB-UniRule"/>
</dbReference>
<dbReference type="EC" id="5.6.2.3" evidence="3"/>
<dbReference type="Pfam" id="PF13245">
    <property type="entry name" value="AAA_19"/>
    <property type="match status" value="1"/>
</dbReference>
<dbReference type="InterPro" id="IPR010994">
    <property type="entry name" value="RuvA_2-like"/>
</dbReference>
<protein>
    <recommendedName>
        <fullName evidence="3">ATP-dependent RecD2 DNA helicase</fullName>
        <ecNumber evidence="3">5.6.2.3</ecNumber>
    </recommendedName>
    <alternativeName>
        <fullName evidence="3">DNA 5'-3' helicase subunit RecD2</fullName>
    </alternativeName>
</protein>
<dbReference type="SUPFAM" id="SSF52540">
    <property type="entry name" value="P-loop containing nucleoside triphosphate hydrolases"/>
    <property type="match status" value="1"/>
</dbReference>
<evidence type="ECO:0000313" key="6">
    <source>
        <dbReference type="EMBL" id="PWJ72594.1"/>
    </source>
</evidence>
<dbReference type="GO" id="GO:0003677">
    <property type="term" value="F:DNA binding"/>
    <property type="evidence" value="ECO:0007669"/>
    <property type="project" value="UniProtKB-UniRule"/>
</dbReference>
<proteinExistence type="inferred from homology"/>
<dbReference type="Proteomes" id="UP000245412">
    <property type="component" value="Unassembled WGS sequence"/>
</dbReference>
<dbReference type="InterPro" id="IPR029493">
    <property type="entry name" value="RecD2-like_HHH"/>
</dbReference>
<comment type="similarity">
    <text evidence="3">Belongs to the RecD family. RecD2 subfamily.</text>
</comment>
<dbReference type="Pfam" id="PF18335">
    <property type="entry name" value="SH3_13"/>
    <property type="match status" value="1"/>
</dbReference>
<dbReference type="InterPro" id="IPR027785">
    <property type="entry name" value="UvrD-like_helicase_C"/>
</dbReference>
<feature type="compositionally biased region" description="Basic and acidic residues" evidence="4">
    <location>
        <begin position="754"/>
        <end position="767"/>
    </location>
</feature>
<dbReference type="NCBIfam" id="TIGR01448">
    <property type="entry name" value="recD_rel"/>
    <property type="match status" value="1"/>
</dbReference>
<reference evidence="6 7" key="1">
    <citation type="submission" date="2018-05" db="EMBL/GenBank/DDBJ databases">
        <authorList>
            <person name="Goeker M."/>
            <person name="Huntemann M."/>
            <person name="Clum A."/>
            <person name="Pillay M."/>
            <person name="Palaniappan K."/>
            <person name="Varghese N."/>
            <person name="Mikhailova N."/>
            <person name="Stamatis D."/>
            <person name="Reddy T."/>
            <person name="Daum C."/>
            <person name="Shapiro N."/>
            <person name="Ivanova N."/>
            <person name="Kyrpides N."/>
            <person name="Woyke T."/>
        </authorList>
    </citation>
    <scope>NUCLEOTIDE SEQUENCE [LARGE SCALE GENOMIC DNA]</scope>
    <source>
        <strain evidence="6 7">DSM 26524</strain>
    </source>
</reference>
<name>A0AB73SYZ0_9FIRM</name>
<keyword evidence="3" id="KW-0347">Helicase</keyword>
<dbReference type="GO" id="GO:0006310">
    <property type="term" value="P:DNA recombination"/>
    <property type="evidence" value="ECO:0007669"/>
    <property type="project" value="InterPro"/>
</dbReference>
<dbReference type="GO" id="GO:0043139">
    <property type="term" value="F:5'-3' DNA helicase activity"/>
    <property type="evidence" value="ECO:0007669"/>
    <property type="project" value="UniProtKB-UniRule"/>
</dbReference>
<evidence type="ECO:0000313" key="7">
    <source>
        <dbReference type="Proteomes" id="UP000245412"/>
    </source>
</evidence>
<keyword evidence="2 3" id="KW-0067">ATP-binding</keyword>
<gene>
    <name evidence="3" type="primary">recD2</name>
    <name evidence="6" type="ORF">C7383_11765</name>
</gene>
<dbReference type="CDD" id="cd17933">
    <property type="entry name" value="DEXSc_RecD-like"/>
    <property type="match status" value="1"/>
</dbReference>
<evidence type="ECO:0000256" key="2">
    <source>
        <dbReference type="ARBA" id="ARBA00022840"/>
    </source>
</evidence>
<dbReference type="Gene3D" id="3.40.50.300">
    <property type="entry name" value="P-loop containing nucleotide triphosphate hydrolases"/>
    <property type="match status" value="2"/>
</dbReference>
<evidence type="ECO:0000256" key="4">
    <source>
        <dbReference type="SAM" id="MobiDB-lite"/>
    </source>
</evidence>
<dbReference type="Gene3D" id="2.30.30.940">
    <property type="match status" value="1"/>
</dbReference>
<dbReference type="SUPFAM" id="SSF47781">
    <property type="entry name" value="RuvA domain 2-like"/>
    <property type="match status" value="1"/>
</dbReference>
<dbReference type="InterPro" id="IPR006345">
    <property type="entry name" value="RecD2"/>
</dbReference>
<dbReference type="RefSeq" id="WP_257497901.1">
    <property type="nucleotide sequence ID" value="NZ_JANKBI010000017.1"/>
</dbReference>
<organism evidence="6 7">
    <name type="scientific">Murimonas intestini</name>
    <dbReference type="NCBI Taxonomy" id="1337051"/>
    <lineage>
        <taxon>Bacteria</taxon>
        <taxon>Bacillati</taxon>
        <taxon>Bacillota</taxon>
        <taxon>Clostridia</taxon>
        <taxon>Lachnospirales</taxon>
        <taxon>Lachnospiraceae</taxon>
        <taxon>Murimonas</taxon>
    </lineage>
</organism>
<dbReference type="SMART" id="SM00382">
    <property type="entry name" value="AAA"/>
    <property type="match status" value="1"/>
</dbReference>
<keyword evidence="1 3" id="KW-0547">Nucleotide-binding</keyword>
<dbReference type="Pfam" id="PF14490">
    <property type="entry name" value="HHH_RecD2"/>
    <property type="match status" value="1"/>
</dbReference>
<keyword evidence="3" id="KW-0378">Hydrolase</keyword>
<dbReference type="InterPro" id="IPR027417">
    <property type="entry name" value="P-loop_NTPase"/>
</dbReference>
<dbReference type="GO" id="GO:0016787">
    <property type="term" value="F:hydrolase activity"/>
    <property type="evidence" value="ECO:0007669"/>
    <property type="project" value="UniProtKB-KW"/>
</dbReference>
<keyword evidence="3" id="KW-0413">Isomerase</keyword>
<comment type="function">
    <text evidence="3">DNA-dependent ATPase and ATP-dependent 5'-3' DNA helicase. Has no activity on blunt DNA or DNA with 3'-overhangs, requires at least 10 bases of 5'-ssDNA for helicase activity.</text>
</comment>
<keyword evidence="7" id="KW-1185">Reference proteome</keyword>
<dbReference type="PANTHER" id="PTHR43788">
    <property type="entry name" value="DNA2/NAM7 HELICASE FAMILY MEMBER"/>
    <property type="match status" value="1"/>
</dbReference>
<evidence type="ECO:0000259" key="5">
    <source>
        <dbReference type="SMART" id="SM00382"/>
    </source>
</evidence>
<dbReference type="InterPro" id="IPR050534">
    <property type="entry name" value="Coronavir_polyprotein_1ab"/>
</dbReference>
<dbReference type="EMBL" id="QGGY01000017">
    <property type="protein sequence ID" value="PWJ72594.1"/>
    <property type="molecule type" value="Genomic_DNA"/>
</dbReference>
<comment type="caution">
    <text evidence="6">The sequence shown here is derived from an EMBL/GenBank/DDBJ whole genome shotgun (WGS) entry which is preliminary data.</text>
</comment>
<feature type="domain" description="AAA+ ATPase" evidence="5">
    <location>
        <begin position="345"/>
        <end position="496"/>
    </location>
</feature>
<dbReference type="Gene3D" id="1.10.150.20">
    <property type="entry name" value="5' to 3' exonuclease, C-terminal subdomain"/>
    <property type="match status" value="1"/>
</dbReference>
<dbReference type="Pfam" id="PF14520">
    <property type="entry name" value="HHH_5"/>
    <property type="match status" value="1"/>
</dbReference>
<sequence>MMGRQTAGNSQSNGEATVEGYVDHIIFRNNDNGYTVMVLVCDGEELTCVGSLQYIGEGELIEARGVYKNHSTYGKQFQIETYEIKQPEDILSIERYLGSGAIKGIGVAMAARIVRRFKEDTFRIIEEEPERLTEVKGISERIAREIAQQVEEKRDMRKAMIFLQQYGISTSLGVKIYAQYGQNIYQIIKENPYKMADDINGVGFKIADEIASRVGIHTDSDFRIRSGILYTLQQSSMDGNVYEPKAGLMLKAGELLGVSPEAIEKHIMDLAIERKLILKEEGEDVCVYSSSAYYIELNTARMLLDLNVSCSVSDSKVEARIARIEEENETMLDQLQEKAVKEAARNGLLIITGGPGTGKTTTINVLIDYFEHEGLKVRLAAPTGRAAKRMTEATGCDASTIHRLLELSGVPEENSGRVQFERNAQNPLEDDVIIIDEMSMVDIHLMHALLNAVSVGTRLIMVGDVNQLPSVGPGSVLKDMISSGCFPVVCLTKIFRQATESDIVVNAHKINAGEKVILDNKSRDFFFLKRDDANVIISVMLTLIQKKMPKYVDATPYDIQVLTPMRKGLLGVERLNGILQQYMNPPASDKREKESGGGIFREGDKVMQIKNDYQLEWEVRGNYGIPIEKGAGVFNGDMGVIREINTFSETVTVEFEERRFVEYSFKQLEELELAYAVTIHKSQGSEYPAVVIPLLSGPRMLMNRNLLYTAVTRARKCVTLVGSQDTFYQMIQNTTQQKRYTSLDKRIRELYEQEKEMSGHDAGEESFRSGSDTESEFHTASGRVSEFEPEFDAEFDLHYD</sequence>
<dbReference type="Pfam" id="PF23139">
    <property type="entry name" value="OB_YrrC"/>
    <property type="match status" value="1"/>
</dbReference>
<evidence type="ECO:0000256" key="1">
    <source>
        <dbReference type="ARBA" id="ARBA00022741"/>
    </source>
</evidence>
<accession>A0AB73SYZ0</accession>
<feature type="region of interest" description="Disordered" evidence="4">
    <location>
        <begin position="754"/>
        <end position="784"/>
    </location>
</feature>
<dbReference type="PANTHER" id="PTHR43788:SF6">
    <property type="entry name" value="DNA HELICASE B"/>
    <property type="match status" value="1"/>
</dbReference>
<dbReference type="InterPro" id="IPR055446">
    <property type="entry name" value="RecD2_N_OB"/>
</dbReference>
<dbReference type="InterPro" id="IPR003593">
    <property type="entry name" value="AAA+_ATPase"/>
</dbReference>